<accession>A0A840V935</accession>
<keyword evidence="2" id="KW-1185">Reference proteome</keyword>
<comment type="caution">
    <text evidence="1">The sequence shown here is derived from an EMBL/GenBank/DDBJ whole genome shotgun (WGS) entry which is preliminary data.</text>
</comment>
<evidence type="ECO:0000313" key="1">
    <source>
        <dbReference type="EMBL" id="MBB5352104.1"/>
    </source>
</evidence>
<protein>
    <submittedName>
        <fullName evidence="1">Uncharacterized protein</fullName>
    </submittedName>
</protein>
<dbReference type="Proteomes" id="UP000557717">
    <property type="component" value="Unassembled WGS sequence"/>
</dbReference>
<gene>
    <name evidence="1" type="ORF">HNR46_002345</name>
</gene>
<reference evidence="1 2" key="1">
    <citation type="submission" date="2020-08" db="EMBL/GenBank/DDBJ databases">
        <title>Genomic Encyclopedia of Type Strains, Phase IV (KMG-IV): sequencing the most valuable type-strain genomes for metagenomic binning, comparative biology and taxonomic classification.</title>
        <authorList>
            <person name="Goeker M."/>
        </authorList>
    </citation>
    <scope>NUCLEOTIDE SEQUENCE [LARGE SCALE GENOMIC DNA]</scope>
    <source>
        <strain evidence="1 2">YC6886</strain>
    </source>
</reference>
<evidence type="ECO:0000313" key="2">
    <source>
        <dbReference type="Proteomes" id="UP000557717"/>
    </source>
</evidence>
<proteinExistence type="predicted"/>
<name>A0A840V935_9BACT</name>
<sequence>MKTTIDFPDELLHRAKVVAAQRRTTLRELAVKGLEQALETESHKESTESARKERVRNILEALQATNTEPMVPLAREEIYDRHMKD</sequence>
<organism evidence="1 2">
    <name type="scientific">Haloferula luteola</name>
    <dbReference type="NCBI Taxonomy" id="595692"/>
    <lineage>
        <taxon>Bacteria</taxon>
        <taxon>Pseudomonadati</taxon>
        <taxon>Verrucomicrobiota</taxon>
        <taxon>Verrucomicrobiia</taxon>
        <taxon>Verrucomicrobiales</taxon>
        <taxon>Verrucomicrobiaceae</taxon>
        <taxon>Haloferula</taxon>
    </lineage>
</organism>
<dbReference type="EMBL" id="JACHFD010000010">
    <property type="protein sequence ID" value="MBB5352104.1"/>
    <property type="molecule type" value="Genomic_DNA"/>
</dbReference>
<dbReference type="AlphaFoldDB" id="A0A840V935"/>
<dbReference type="RefSeq" id="WP_184018856.1">
    <property type="nucleotide sequence ID" value="NZ_JACHFD010000010.1"/>
</dbReference>